<keyword evidence="2" id="KW-1185">Reference proteome</keyword>
<dbReference type="AlphaFoldDB" id="M4BXK9"/>
<evidence type="ECO:0000313" key="2">
    <source>
        <dbReference type="Proteomes" id="UP000011713"/>
    </source>
</evidence>
<dbReference type="HOGENOM" id="CLU_2965752_0_0_1"/>
<accession>M4BXK9</accession>
<reference evidence="1" key="2">
    <citation type="submission" date="2015-06" db="UniProtKB">
        <authorList>
            <consortium name="EnsemblProtists"/>
        </authorList>
    </citation>
    <scope>IDENTIFICATION</scope>
    <source>
        <strain evidence="1">Emoy2</strain>
    </source>
</reference>
<dbReference type="Proteomes" id="UP000011713">
    <property type="component" value="Unassembled WGS sequence"/>
</dbReference>
<organism evidence="1 2">
    <name type="scientific">Hyaloperonospora arabidopsidis (strain Emoy2)</name>
    <name type="common">Downy mildew agent</name>
    <name type="synonym">Peronospora arabidopsidis</name>
    <dbReference type="NCBI Taxonomy" id="559515"/>
    <lineage>
        <taxon>Eukaryota</taxon>
        <taxon>Sar</taxon>
        <taxon>Stramenopiles</taxon>
        <taxon>Oomycota</taxon>
        <taxon>Peronosporomycetes</taxon>
        <taxon>Peronosporales</taxon>
        <taxon>Peronosporaceae</taxon>
        <taxon>Hyaloperonospora</taxon>
    </lineage>
</organism>
<dbReference type="EMBL" id="JH598028">
    <property type="status" value="NOT_ANNOTATED_CDS"/>
    <property type="molecule type" value="Genomic_DNA"/>
</dbReference>
<dbReference type="InParanoid" id="M4BXK9"/>
<proteinExistence type="predicted"/>
<dbReference type="VEuPathDB" id="FungiDB:HpaG811290"/>
<evidence type="ECO:0000313" key="1">
    <source>
        <dbReference type="EnsemblProtists" id="HpaP811290"/>
    </source>
</evidence>
<protein>
    <submittedName>
        <fullName evidence="1">Uncharacterized protein</fullName>
    </submittedName>
</protein>
<sequence>MSGVLRVFFLQAEENLKVSQVPESVDSRQCPVCEESDLALRHNVTQRREAFHGCTTLKN</sequence>
<name>M4BXK9_HYAAE</name>
<dbReference type="EnsemblProtists" id="HpaT811290">
    <property type="protein sequence ID" value="HpaP811290"/>
    <property type="gene ID" value="HpaG811290"/>
</dbReference>
<reference evidence="2" key="1">
    <citation type="journal article" date="2010" name="Science">
        <title>Signatures of adaptation to obligate biotrophy in the Hyaloperonospora arabidopsidis genome.</title>
        <authorList>
            <person name="Baxter L."/>
            <person name="Tripathy S."/>
            <person name="Ishaque N."/>
            <person name="Boot N."/>
            <person name="Cabral A."/>
            <person name="Kemen E."/>
            <person name="Thines M."/>
            <person name="Ah-Fong A."/>
            <person name="Anderson R."/>
            <person name="Badejoko W."/>
            <person name="Bittner-Eddy P."/>
            <person name="Boore J.L."/>
            <person name="Chibucos M.C."/>
            <person name="Coates M."/>
            <person name="Dehal P."/>
            <person name="Delehaunty K."/>
            <person name="Dong S."/>
            <person name="Downton P."/>
            <person name="Dumas B."/>
            <person name="Fabro G."/>
            <person name="Fronick C."/>
            <person name="Fuerstenberg S.I."/>
            <person name="Fulton L."/>
            <person name="Gaulin E."/>
            <person name="Govers F."/>
            <person name="Hughes L."/>
            <person name="Humphray S."/>
            <person name="Jiang R.H."/>
            <person name="Judelson H."/>
            <person name="Kamoun S."/>
            <person name="Kyung K."/>
            <person name="Meijer H."/>
            <person name="Minx P."/>
            <person name="Morris P."/>
            <person name="Nelson J."/>
            <person name="Phuntumart V."/>
            <person name="Qutob D."/>
            <person name="Rehmany A."/>
            <person name="Rougon-Cardoso A."/>
            <person name="Ryden P."/>
            <person name="Torto-Alalibo T."/>
            <person name="Studholme D."/>
            <person name="Wang Y."/>
            <person name="Win J."/>
            <person name="Wood J."/>
            <person name="Clifton S.W."/>
            <person name="Rogers J."/>
            <person name="Van den Ackerveken G."/>
            <person name="Jones J.D."/>
            <person name="McDowell J.M."/>
            <person name="Beynon J."/>
            <person name="Tyler B.M."/>
        </authorList>
    </citation>
    <scope>NUCLEOTIDE SEQUENCE [LARGE SCALE GENOMIC DNA]</scope>
    <source>
        <strain evidence="2">Emoy2</strain>
    </source>
</reference>